<evidence type="ECO:0000256" key="8">
    <source>
        <dbReference type="SAM" id="MobiDB-lite"/>
    </source>
</evidence>
<comment type="similarity">
    <text evidence="7">Belongs to the AP2/ERF transcription factor family. ERF subfamily.</text>
</comment>
<gene>
    <name evidence="10" type="ORF">V6N12_037590</name>
</gene>
<keyword evidence="5" id="KW-0804">Transcription</keyword>
<dbReference type="SMART" id="SM00380">
    <property type="entry name" value="AP2"/>
    <property type="match status" value="1"/>
</dbReference>
<keyword evidence="4" id="KW-0010">Activator</keyword>
<evidence type="ECO:0000256" key="1">
    <source>
        <dbReference type="ARBA" id="ARBA00004123"/>
    </source>
</evidence>
<comment type="caution">
    <text evidence="10">The sequence shown here is derived from an EMBL/GenBank/DDBJ whole genome shotgun (WGS) entry which is preliminary data.</text>
</comment>
<feature type="compositionally biased region" description="Basic residues" evidence="8">
    <location>
        <begin position="35"/>
        <end position="45"/>
    </location>
</feature>
<evidence type="ECO:0000256" key="6">
    <source>
        <dbReference type="ARBA" id="ARBA00023242"/>
    </source>
</evidence>
<dbReference type="CDD" id="cd00018">
    <property type="entry name" value="AP2"/>
    <property type="match status" value="1"/>
</dbReference>
<dbReference type="EMBL" id="JBBPBM010000070">
    <property type="protein sequence ID" value="KAK8513098.1"/>
    <property type="molecule type" value="Genomic_DNA"/>
</dbReference>
<evidence type="ECO:0000256" key="2">
    <source>
        <dbReference type="ARBA" id="ARBA00023015"/>
    </source>
</evidence>
<dbReference type="InterPro" id="IPR051032">
    <property type="entry name" value="AP2/ERF_TF_ERF_subfamily"/>
</dbReference>
<feature type="region of interest" description="Disordered" evidence="8">
    <location>
        <begin position="135"/>
        <end position="174"/>
    </location>
</feature>
<dbReference type="InterPro" id="IPR016177">
    <property type="entry name" value="DNA-bd_dom_sf"/>
</dbReference>
<dbReference type="Pfam" id="PF00847">
    <property type="entry name" value="AP2"/>
    <property type="match status" value="1"/>
</dbReference>
<evidence type="ECO:0000256" key="5">
    <source>
        <dbReference type="ARBA" id="ARBA00023163"/>
    </source>
</evidence>
<dbReference type="Proteomes" id="UP001472677">
    <property type="component" value="Unassembled WGS sequence"/>
</dbReference>
<dbReference type="PANTHER" id="PTHR31985:SF298">
    <property type="entry name" value="ETHYLENE-RESPONSIVE TRANSCRIPTION FACTOR ERF039-LIKE"/>
    <property type="match status" value="1"/>
</dbReference>
<evidence type="ECO:0000259" key="9">
    <source>
        <dbReference type="PROSITE" id="PS51032"/>
    </source>
</evidence>
<organism evidence="10 11">
    <name type="scientific">Hibiscus sabdariffa</name>
    <name type="common">roselle</name>
    <dbReference type="NCBI Taxonomy" id="183260"/>
    <lineage>
        <taxon>Eukaryota</taxon>
        <taxon>Viridiplantae</taxon>
        <taxon>Streptophyta</taxon>
        <taxon>Embryophyta</taxon>
        <taxon>Tracheophyta</taxon>
        <taxon>Spermatophyta</taxon>
        <taxon>Magnoliopsida</taxon>
        <taxon>eudicotyledons</taxon>
        <taxon>Gunneridae</taxon>
        <taxon>Pentapetalae</taxon>
        <taxon>rosids</taxon>
        <taxon>malvids</taxon>
        <taxon>Malvales</taxon>
        <taxon>Malvaceae</taxon>
        <taxon>Malvoideae</taxon>
        <taxon>Hibiscus</taxon>
    </lineage>
</organism>
<feature type="region of interest" description="Disordered" evidence="8">
    <location>
        <begin position="1"/>
        <end position="45"/>
    </location>
</feature>
<proteinExistence type="inferred from homology"/>
<evidence type="ECO:0000313" key="10">
    <source>
        <dbReference type="EMBL" id="KAK8513098.1"/>
    </source>
</evidence>
<keyword evidence="11" id="KW-1185">Reference proteome</keyword>
<evidence type="ECO:0000313" key="11">
    <source>
        <dbReference type="Proteomes" id="UP001472677"/>
    </source>
</evidence>
<protein>
    <recommendedName>
        <fullName evidence="9">AP2/ERF domain-containing protein</fullName>
    </recommendedName>
</protein>
<feature type="compositionally biased region" description="Basic and acidic residues" evidence="8">
    <location>
        <begin position="135"/>
        <end position="144"/>
    </location>
</feature>
<keyword evidence="2" id="KW-0805">Transcription regulation</keyword>
<dbReference type="PROSITE" id="PS51032">
    <property type="entry name" value="AP2_ERF"/>
    <property type="match status" value="1"/>
</dbReference>
<dbReference type="InterPro" id="IPR001471">
    <property type="entry name" value="AP2/ERF_dom"/>
</dbReference>
<feature type="compositionally biased region" description="Polar residues" evidence="8">
    <location>
        <begin position="154"/>
        <end position="174"/>
    </location>
</feature>
<evidence type="ECO:0000256" key="7">
    <source>
        <dbReference type="ARBA" id="ARBA00024343"/>
    </source>
</evidence>
<keyword evidence="6" id="KW-0539">Nucleus</keyword>
<comment type="subcellular location">
    <subcellularLocation>
        <location evidence="1">Nucleus</location>
    </subcellularLocation>
</comment>
<feature type="domain" description="AP2/ERF" evidence="9">
    <location>
        <begin position="46"/>
        <end position="103"/>
    </location>
</feature>
<evidence type="ECO:0000256" key="3">
    <source>
        <dbReference type="ARBA" id="ARBA00023125"/>
    </source>
</evidence>
<dbReference type="PANTHER" id="PTHR31985">
    <property type="entry name" value="ETHYLENE-RESPONSIVE TRANSCRIPTION FACTOR ERF042-RELATED"/>
    <property type="match status" value="1"/>
</dbReference>
<dbReference type="SUPFAM" id="SSF54171">
    <property type="entry name" value="DNA-binding domain"/>
    <property type="match status" value="1"/>
</dbReference>
<evidence type="ECO:0000256" key="4">
    <source>
        <dbReference type="ARBA" id="ARBA00023159"/>
    </source>
</evidence>
<dbReference type="InterPro" id="IPR036955">
    <property type="entry name" value="AP2/ERF_dom_sf"/>
</dbReference>
<name>A0ABR2C1D4_9ROSI</name>
<accession>A0ABR2C1D4</accession>
<reference evidence="10 11" key="1">
    <citation type="journal article" date="2024" name="G3 (Bethesda)">
        <title>Genome assembly of Hibiscus sabdariffa L. provides insights into metabolisms of medicinal natural products.</title>
        <authorList>
            <person name="Kim T."/>
        </authorList>
    </citation>
    <scope>NUCLEOTIDE SEQUENCE [LARGE SCALE GENOMIC DNA]</scope>
    <source>
        <strain evidence="10">TK-2024</strain>
        <tissue evidence="10">Old leaves</tissue>
    </source>
</reference>
<sequence>MDLKYIKQSLRKKRSNRGKGTSTFLETKAGDGKKSSKKGKAYRHPTYRGVRMRSWGKWVSEIREPRKKSRIWLGTFPTAEMAARAHDVASLAIKGRSAYLNFPETAHELPRPVTSSRRDIQEAATKAAYAMTDQQERFRVKTEESSQDEMAAPQSPSCTSMSSETQGSQSVDSSQSMWYDLPDLSVEANSSHRFGCTSWWQQAGVDTEFQFDDTMRWDK</sequence>
<dbReference type="Gene3D" id="3.30.730.10">
    <property type="entry name" value="AP2/ERF domain"/>
    <property type="match status" value="1"/>
</dbReference>
<keyword evidence="3" id="KW-0238">DNA-binding</keyword>
<dbReference type="PRINTS" id="PR00367">
    <property type="entry name" value="ETHRSPELEMNT"/>
</dbReference>